<comment type="similarity">
    <text evidence="2">Belongs to the ABC transporter superfamily. ABCB family. Multidrug resistance exporter (TC 3.A.1.201) subfamily.</text>
</comment>
<dbReference type="GO" id="GO:0097254">
    <property type="term" value="P:renal tubular secretion"/>
    <property type="evidence" value="ECO:0007669"/>
    <property type="project" value="UniProtKB-ARBA"/>
</dbReference>
<keyword evidence="9" id="KW-1278">Translocase</keyword>
<dbReference type="InterPro" id="IPR039421">
    <property type="entry name" value="Type_1_exporter"/>
</dbReference>
<keyword evidence="11 14" id="KW-0472">Membrane</keyword>
<dbReference type="OrthoDB" id="6500128at2759"/>
<dbReference type="Gene3D" id="3.40.50.300">
    <property type="entry name" value="P-loop containing nucleotide triphosphate hydrolases"/>
    <property type="match status" value="2"/>
</dbReference>
<dbReference type="EC" id="7.6.2.2" evidence="3"/>
<evidence type="ECO:0000259" key="16">
    <source>
        <dbReference type="PROSITE" id="PS50929"/>
    </source>
</evidence>
<evidence type="ECO:0000313" key="18">
    <source>
        <dbReference type="Proteomes" id="UP001154078"/>
    </source>
</evidence>
<dbReference type="InterPro" id="IPR003593">
    <property type="entry name" value="AAA+_ATPase"/>
</dbReference>
<evidence type="ECO:0000256" key="1">
    <source>
        <dbReference type="ARBA" id="ARBA00004141"/>
    </source>
</evidence>
<evidence type="ECO:0000256" key="6">
    <source>
        <dbReference type="ARBA" id="ARBA00022737"/>
    </source>
</evidence>
<feature type="domain" description="ABC transmembrane type-1" evidence="16">
    <location>
        <begin position="87"/>
        <end position="389"/>
    </location>
</feature>
<evidence type="ECO:0000259" key="15">
    <source>
        <dbReference type="PROSITE" id="PS50893"/>
    </source>
</evidence>
<keyword evidence="4" id="KW-0813">Transport</keyword>
<feature type="transmembrane region" description="Helical" evidence="14">
    <location>
        <begin position="868"/>
        <end position="885"/>
    </location>
</feature>
<feature type="domain" description="ABC transporter" evidence="15">
    <location>
        <begin position="1043"/>
        <end position="1281"/>
    </location>
</feature>
<evidence type="ECO:0000256" key="8">
    <source>
        <dbReference type="ARBA" id="ARBA00022840"/>
    </source>
</evidence>
<dbReference type="GO" id="GO:0008559">
    <property type="term" value="F:ABC-type xenobiotic transporter activity"/>
    <property type="evidence" value="ECO:0007669"/>
    <property type="project" value="UniProtKB-EC"/>
</dbReference>
<dbReference type="FunFam" id="3.40.50.300:FF:000205">
    <property type="entry name" value="ABC transporter B family member 4"/>
    <property type="match status" value="1"/>
</dbReference>
<gene>
    <name evidence="17" type="ORF">MELIAE_LOCUS1868</name>
</gene>
<sequence length="1286" mass="142336">MTKGYDLEDLGKKENKNEVGDTLTDLPDDLAKGKFDLNAKLNITEFESDERKAQEHKEKVVKPPEVPPVSFLGLYRYATCGEKILMIFGVICTAGSAVLTPLQTLVFGNLLGELVSFVQNSNDSNKDQTQVKDQLIDAFSHFAVANSLIGLGTFVFTYLATEIFNYAALKSIIRIRSTYFKKVLNQDVSWYDVNQTGDFASRMSEDLLKLEDGIGEKVPNFLNSQFIFISSLILAMVKGWELALICLTSLPLSVFAIGIIFFFTSRFGKKELEAYGSASAIAEEVLTSIRTVVAFGGQHKEMQRYTEKLNVAKTMNIKKAKFFAFGFGLLWFFIYGSYALAFWYGTKLVVDRLNGGNDVYTPATMITVFFSVMTGSMNFGMSSPFIEAFGVARAAAAKIFQVIDNEPIINASKNNGEKIENLKGNIQFNKVSFNYPSRKAVQILNGLTFDIKAGQTVALVGSSGCGKSTCIQLLQRYYDPLEGEVTIDGKNLKDLDLTWLRNNIGVVGQEPVLFGTTILENIKYGKQDATQEEIIVAAKKANAHEFIKNLPNGYNTLVGERGTQLSGGQKQRIAIARALVRNPSILLLDEATSALDNNSEARVQKAIDSVSKFCTTIIVAHRLSTIRDADLIIVLSKGEVVEQGTHKELMELKGEYFMLVTTQVSSSAPPLSPTEEEESPLFDDKRMSVLVDRKEIELSYDDEVRSNDSFWAIFRKHKPEWFQLCLGSLGAIVMGCSMPTFAVLLGNIMKVLSEPKDQIQDDANIYCIMFGVAGMIAGVATFVQIFLFTNAGEQLTKRIRIEMFEAMLRQEMGFYDRKENGVGALCSRLSSEAAQVQGATGQRIGTILQSISTLSLSIGLSMYYEWRLGLLALAFTPVILIATFLQRKQAGNEEKDGNSSLEKSTKLAVEAVSNIRTVLSLTCEETFHTLYMEELIKHNKKQLRNSHGRAIVLSLSRSIMFFAYSACMYYGGFLVRDGLDYSKVFKVSQSLIMGTMSIANALAFTPNLRKGFIAIERITQLLERVPKVSDVAKPVNVNMQGNVDFNKIEFEYPTRPDIKVLKGLFLSIEEGKTVALVGPSGCGKSTIIQLLERFYDPNSGAVIADGTDLKNISMANLRSQLGIVSQEPNLFNKTISDNIAYGDNSREVPMQEVMEAAKNANIHKFITELPSGYATMLGEKGTQLSGGQKQRIAIARALVRNPKILLLDEATSALDSESEKVVQEALDKAKQGRTCITIAHRLTTIQDADVICVINEGLVEEMGTHEELLNKKGMYHRLHMLSKASK</sequence>
<dbReference type="GO" id="GO:0005524">
    <property type="term" value="F:ATP binding"/>
    <property type="evidence" value="ECO:0007669"/>
    <property type="project" value="UniProtKB-KW"/>
</dbReference>
<dbReference type="PROSITE" id="PS50893">
    <property type="entry name" value="ABC_TRANSPORTER_2"/>
    <property type="match status" value="2"/>
</dbReference>
<dbReference type="InterPro" id="IPR011527">
    <property type="entry name" value="ABC1_TM_dom"/>
</dbReference>
<proteinExistence type="inferred from homology"/>
<evidence type="ECO:0000256" key="13">
    <source>
        <dbReference type="ARBA" id="ARBA00034018"/>
    </source>
</evidence>
<dbReference type="FunFam" id="1.20.1560.10:FF:000009">
    <property type="entry name" value="ABC transporter B family member 1"/>
    <property type="match status" value="1"/>
</dbReference>
<dbReference type="Proteomes" id="UP001154078">
    <property type="component" value="Chromosome 1"/>
</dbReference>
<dbReference type="SUPFAM" id="SSF52540">
    <property type="entry name" value="P-loop containing nucleoside triphosphate hydrolases"/>
    <property type="match status" value="2"/>
</dbReference>
<feature type="transmembrane region" description="Helical" evidence="14">
    <location>
        <begin position="148"/>
        <end position="169"/>
    </location>
</feature>
<feature type="domain" description="ABC transmembrane type-1" evidence="16">
    <location>
        <begin position="726"/>
        <end position="1010"/>
    </location>
</feature>
<dbReference type="GO" id="GO:0090374">
    <property type="term" value="P:oligopeptide export from mitochondrion"/>
    <property type="evidence" value="ECO:0007669"/>
    <property type="project" value="TreeGrafter"/>
</dbReference>
<feature type="transmembrane region" description="Helical" evidence="14">
    <location>
        <begin position="844"/>
        <end position="862"/>
    </location>
</feature>
<keyword evidence="5 14" id="KW-0812">Transmembrane</keyword>
<keyword evidence="8" id="KW-0067">ATP-binding</keyword>
<evidence type="ECO:0000256" key="10">
    <source>
        <dbReference type="ARBA" id="ARBA00022989"/>
    </source>
</evidence>
<reference evidence="17" key="1">
    <citation type="submission" date="2021-12" db="EMBL/GenBank/DDBJ databases">
        <authorList>
            <person name="King R."/>
        </authorList>
    </citation>
    <scope>NUCLEOTIDE SEQUENCE</scope>
</reference>
<comment type="subcellular location">
    <subcellularLocation>
        <location evidence="1">Membrane</location>
        <topology evidence="1">Multi-pass membrane protein</topology>
    </subcellularLocation>
</comment>
<evidence type="ECO:0000256" key="2">
    <source>
        <dbReference type="ARBA" id="ARBA00007577"/>
    </source>
</evidence>
<keyword evidence="6" id="KW-0677">Repeat</keyword>
<dbReference type="GO" id="GO:0005743">
    <property type="term" value="C:mitochondrial inner membrane"/>
    <property type="evidence" value="ECO:0007669"/>
    <property type="project" value="TreeGrafter"/>
</dbReference>
<accession>A0A9P0FAX8</accession>
<dbReference type="PROSITE" id="PS50929">
    <property type="entry name" value="ABC_TM1F"/>
    <property type="match status" value="2"/>
</dbReference>
<dbReference type="Pfam" id="PF00664">
    <property type="entry name" value="ABC_membrane"/>
    <property type="match status" value="2"/>
</dbReference>
<dbReference type="InterPro" id="IPR017871">
    <property type="entry name" value="ABC_transporter-like_CS"/>
</dbReference>
<dbReference type="GO" id="GO:0017085">
    <property type="term" value="P:response to insecticide"/>
    <property type="evidence" value="ECO:0007669"/>
    <property type="project" value="UniProtKB-ARBA"/>
</dbReference>
<dbReference type="SMART" id="SM00382">
    <property type="entry name" value="AAA"/>
    <property type="match status" value="2"/>
</dbReference>
<keyword evidence="10 14" id="KW-1133">Transmembrane helix</keyword>
<dbReference type="FunFam" id="3.40.50.300:FF:000479">
    <property type="entry name" value="Multidrug resistance protein 1A"/>
    <property type="match status" value="1"/>
</dbReference>
<dbReference type="GO" id="GO:0016887">
    <property type="term" value="F:ATP hydrolysis activity"/>
    <property type="evidence" value="ECO:0007669"/>
    <property type="project" value="InterPro"/>
</dbReference>
<dbReference type="Gene3D" id="1.20.1560.10">
    <property type="entry name" value="ABC transporter type 1, transmembrane domain"/>
    <property type="match status" value="1"/>
</dbReference>
<feature type="transmembrane region" description="Helical" evidence="14">
    <location>
        <begin position="950"/>
        <end position="971"/>
    </location>
</feature>
<dbReference type="CDD" id="cd18577">
    <property type="entry name" value="ABC_6TM_Pgp_ABCB1_D1_like"/>
    <property type="match status" value="1"/>
</dbReference>
<protein>
    <recommendedName>
        <fullName evidence="3">ABC-type xenobiotic transporter</fullName>
        <ecNumber evidence="3">7.6.2.2</ecNumber>
    </recommendedName>
</protein>
<dbReference type="PROSITE" id="PS00211">
    <property type="entry name" value="ABC_TRANSPORTER_1"/>
    <property type="match status" value="2"/>
</dbReference>
<dbReference type="PANTHER" id="PTHR43394">
    <property type="entry name" value="ATP-DEPENDENT PERMEASE MDL1, MITOCHONDRIAL"/>
    <property type="match status" value="1"/>
</dbReference>
<evidence type="ECO:0000256" key="9">
    <source>
        <dbReference type="ARBA" id="ARBA00022967"/>
    </source>
</evidence>
<dbReference type="GO" id="GO:0015421">
    <property type="term" value="F:ABC-type oligopeptide transporter activity"/>
    <property type="evidence" value="ECO:0007669"/>
    <property type="project" value="TreeGrafter"/>
</dbReference>
<feature type="transmembrane region" description="Helical" evidence="14">
    <location>
        <begin position="242"/>
        <end position="263"/>
    </location>
</feature>
<dbReference type="PANTHER" id="PTHR43394:SF27">
    <property type="entry name" value="ATP-DEPENDENT TRANSLOCASE ABCB1-LIKE"/>
    <property type="match status" value="1"/>
</dbReference>
<dbReference type="SUPFAM" id="SSF90123">
    <property type="entry name" value="ABC transporter transmembrane region"/>
    <property type="match status" value="2"/>
</dbReference>
<feature type="domain" description="ABC transporter" evidence="15">
    <location>
        <begin position="426"/>
        <end position="662"/>
    </location>
</feature>
<feature type="transmembrane region" description="Helical" evidence="14">
    <location>
        <begin position="721"/>
        <end position="743"/>
    </location>
</feature>
<evidence type="ECO:0000313" key="17">
    <source>
        <dbReference type="EMBL" id="CAH0547999.1"/>
    </source>
</evidence>
<dbReference type="EMBL" id="OV121132">
    <property type="protein sequence ID" value="CAH0547999.1"/>
    <property type="molecule type" value="Genomic_DNA"/>
</dbReference>
<comment type="catalytic activity">
    <reaction evidence="13">
        <text>ATP + H2O + xenobioticSide 1 = ADP + phosphate + xenobioticSide 2.</text>
        <dbReference type="EC" id="7.6.2.2"/>
    </reaction>
</comment>
<evidence type="ECO:0000256" key="3">
    <source>
        <dbReference type="ARBA" id="ARBA00012191"/>
    </source>
</evidence>
<feature type="transmembrane region" description="Helical" evidence="14">
    <location>
        <begin position="763"/>
        <end position="788"/>
    </location>
</feature>
<feature type="transmembrane region" description="Helical" evidence="14">
    <location>
        <begin position="322"/>
        <end position="344"/>
    </location>
</feature>
<keyword evidence="12" id="KW-0325">Glycoprotein</keyword>
<organism evidence="17 18">
    <name type="scientific">Brassicogethes aeneus</name>
    <name type="common">Rape pollen beetle</name>
    <name type="synonym">Meligethes aeneus</name>
    <dbReference type="NCBI Taxonomy" id="1431903"/>
    <lineage>
        <taxon>Eukaryota</taxon>
        <taxon>Metazoa</taxon>
        <taxon>Ecdysozoa</taxon>
        <taxon>Arthropoda</taxon>
        <taxon>Hexapoda</taxon>
        <taxon>Insecta</taxon>
        <taxon>Pterygota</taxon>
        <taxon>Neoptera</taxon>
        <taxon>Endopterygota</taxon>
        <taxon>Coleoptera</taxon>
        <taxon>Polyphaga</taxon>
        <taxon>Cucujiformia</taxon>
        <taxon>Nitidulidae</taxon>
        <taxon>Meligethinae</taxon>
        <taxon>Brassicogethes</taxon>
    </lineage>
</organism>
<dbReference type="InterPro" id="IPR003439">
    <property type="entry name" value="ABC_transporter-like_ATP-bd"/>
</dbReference>
<evidence type="ECO:0000256" key="11">
    <source>
        <dbReference type="ARBA" id="ARBA00023136"/>
    </source>
</evidence>
<keyword evidence="18" id="KW-1185">Reference proteome</keyword>
<name>A0A9P0FAX8_BRAAE</name>
<evidence type="ECO:0000256" key="4">
    <source>
        <dbReference type="ARBA" id="ARBA00022448"/>
    </source>
</evidence>
<feature type="transmembrane region" description="Helical" evidence="14">
    <location>
        <begin position="359"/>
        <end position="379"/>
    </location>
</feature>
<dbReference type="InterPro" id="IPR036640">
    <property type="entry name" value="ABC1_TM_sf"/>
</dbReference>
<feature type="transmembrane region" description="Helical" evidence="14">
    <location>
        <begin position="84"/>
        <end position="107"/>
    </location>
</feature>
<evidence type="ECO:0000256" key="5">
    <source>
        <dbReference type="ARBA" id="ARBA00022692"/>
    </source>
</evidence>
<dbReference type="CDD" id="cd03249">
    <property type="entry name" value="ABC_MTABC3_MDL1_MDL2"/>
    <property type="match status" value="2"/>
</dbReference>
<evidence type="ECO:0000256" key="7">
    <source>
        <dbReference type="ARBA" id="ARBA00022741"/>
    </source>
</evidence>
<dbReference type="Pfam" id="PF00005">
    <property type="entry name" value="ABC_tran"/>
    <property type="match status" value="2"/>
</dbReference>
<keyword evidence="7" id="KW-0547">Nucleotide-binding</keyword>
<dbReference type="FunFam" id="1.20.1560.10:FF:000018">
    <property type="entry name" value="ATP-binding cassette subfamily B member 11"/>
    <property type="match status" value="1"/>
</dbReference>
<dbReference type="InterPro" id="IPR027417">
    <property type="entry name" value="P-loop_NTPase"/>
</dbReference>
<dbReference type="CDD" id="cd18578">
    <property type="entry name" value="ABC_6TM_Pgp_ABCB1_D2_like"/>
    <property type="match status" value="1"/>
</dbReference>
<evidence type="ECO:0000256" key="12">
    <source>
        <dbReference type="ARBA" id="ARBA00023180"/>
    </source>
</evidence>
<evidence type="ECO:0000256" key="14">
    <source>
        <dbReference type="SAM" id="Phobius"/>
    </source>
</evidence>